<gene>
    <name evidence="1" type="ORF">ENW50_01215</name>
</gene>
<protein>
    <recommendedName>
        <fullName evidence="2">Response regulatory domain-containing protein</fullName>
    </recommendedName>
</protein>
<sequence length="123" mass="13931">MPRKNPSKKPVSAIPLLLVGSDSAELDRKTALLSSHGYVVTRAENICYAEMFAAEQYFEAAVYDSSLDTQEQISLARIMRVRWPWMRLVRCGPMPAHADPDLFDAWSLSEERLPQDVESTLVF</sequence>
<comment type="caution">
    <text evidence="1">The sequence shown here is derived from an EMBL/GenBank/DDBJ whole genome shotgun (WGS) entry which is preliminary data.</text>
</comment>
<organism evidence="1">
    <name type="scientific">Acidobacterium capsulatum</name>
    <dbReference type="NCBI Taxonomy" id="33075"/>
    <lineage>
        <taxon>Bacteria</taxon>
        <taxon>Pseudomonadati</taxon>
        <taxon>Acidobacteriota</taxon>
        <taxon>Terriglobia</taxon>
        <taxon>Terriglobales</taxon>
        <taxon>Acidobacteriaceae</taxon>
        <taxon>Acidobacterium</taxon>
    </lineage>
</organism>
<evidence type="ECO:0008006" key="2">
    <source>
        <dbReference type="Google" id="ProtNLM"/>
    </source>
</evidence>
<dbReference type="AlphaFoldDB" id="A0A7V5CSK9"/>
<reference evidence="1" key="1">
    <citation type="journal article" date="2020" name="mSystems">
        <title>Genome- and Community-Level Interaction Insights into Carbon Utilization and Element Cycling Functions of Hydrothermarchaeota in Hydrothermal Sediment.</title>
        <authorList>
            <person name="Zhou Z."/>
            <person name="Liu Y."/>
            <person name="Xu W."/>
            <person name="Pan J."/>
            <person name="Luo Z.H."/>
            <person name="Li M."/>
        </authorList>
    </citation>
    <scope>NUCLEOTIDE SEQUENCE [LARGE SCALE GENOMIC DNA]</scope>
    <source>
        <strain evidence="1">SpSt-855</strain>
    </source>
</reference>
<accession>A0A7V5CSK9</accession>
<evidence type="ECO:0000313" key="1">
    <source>
        <dbReference type="EMBL" id="HGY93300.1"/>
    </source>
</evidence>
<name>A0A7V5CSK9_9BACT</name>
<dbReference type="EMBL" id="DTKL01000010">
    <property type="protein sequence ID" value="HGY93300.1"/>
    <property type="molecule type" value="Genomic_DNA"/>
</dbReference>
<proteinExistence type="predicted"/>